<name>A0A811U4V7_CERCA</name>
<reference evidence="1" key="1">
    <citation type="submission" date="2020-11" db="EMBL/GenBank/DDBJ databases">
        <authorList>
            <person name="Whitehead M."/>
        </authorList>
    </citation>
    <scope>NUCLEOTIDE SEQUENCE</scope>
    <source>
        <strain evidence="1">EGII</strain>
    </source>
</reference>
<accession>A0A811U4V7</accession>
<dbReference type="EMBL" id="CAJHJT010000001">
    <property type="protein sequence ID" value="CAD6993047.1"/>
    <property type="molecule type" value="Genomic_DNA"/>
</dbReference>
<evidence type="ECO:0000313" key="2">
    <source>
        <dbReference type="Proteomes" id="UP000606786"/>
    </source>
</evidence>
<evidence type="ECO:0000313" key="1">
    <source>
        <dbReference type="EMBL" id="CAD6993047.1"/>
    </source>
</evidence>
<dbReference type="Proteomes" id="UP000606786">
    <property type="component" value="Unassembled WGS sequence"/>
</dbReference>
<keyword evidence="2" id="KW-1185">Reference proteome</keyword>
<protein>
    <submittedName>
        <fullName evidence="1">(Mediterranean fruit fly) hypothetical protein</fullName>
    </submittedName>
</protein>
<gene>
    <name evidence="1" type="ORF">CCAP1982_LOCUS1879</name>
</gene>
<comment type="caution">
    <text evidence="1">The sequence shown here is derived from an EMBL/GenBank/DDBJ whole genome shotgun (WGS) entry which is preliminary data.</text>
</comment>
<organism evidence="1 2">
    <name type="scientific">Ceratitis capitata</name>
    <name type="common">Mediterranean fruit fly</name>
    <name type="synonym">Tephritis capitata</name>
    <dbReference type="NCBI Taxonomy" id="7213"/>
    <lineage>
        <taxon>Eukaryota</taxon>
        <taxon>Metazoa</taxon>
        <taxon>Ecdysozoa</taxon>
        <taxon>Arthropoda</taxon>
        <taxon>Hexapoda</taxon>
        <taxon>Insecta</taxon>
        <taxon>Pterygota</taxon>
        <taxon>Neoptera</taxon>
        <taxon>Endopterygota</taxon>
        <taxon>Diptera</taxon>
        <taxon>Brachycera</taxon>
        <taxon>Muscomorpha</taxon>
        <taxon>Tephritoidea</taxon>
        <taxon>Tephritidae</taxon>
        <taxon>Ceratitis</taxon>
        <taxon>Ceratitis</taxon>
    </lineage>
</organism>
<dbReference type="AlphaFoldDB" id="A0A811U4V7"/>
<proteinExistence type="predicted"/>
<sequence>MFLGNKRQQTATKTIRFHPKVLNLIANIDLGNGELAINAGDCGLNEIAPHSREMSATKTITPSLVIQRNIM</sequence>